<feature type="compositionally biased region" description="Basic and acidic residues" evidence="2">
    <location>
        <begin position="154"/>
        <end position="179"/>
    </location>
</feature>
<dbReference type="GO" id="GO:0008270">
    <property type="term" value="F:zinc ion binding"/>
    <property type="evidence" value="ECO:0007669"/>
    <property type="project" value="InterPro"/>
</dbReference>
<proteinExistence type="predicted"/>
<feature type="compositionally biased region" description="Low complexity" evidence="2">
    <location>
        <begin position="137"/>
        <end position="153"/>
    </location>
</feature>
<evidence type="ECO:0000256" key="2">
    <source>
        <dbReference type="SAM" id="MobiDB-lite"/>
    </source>
</evidence>
<feature type="region of interest" description="Disordered" evidence="2">
    <location>
        <begin position="130"/>
        <end position="189"/>
    </location>
</feature>
<dbReference type="Proteomes" id="UP001239445">
    <property type="component" value="Unassembled WGS sequence"/>
</dbReference>
<dbReference type="PANTHER" id="PTHR35392:SF2">
    <property type="entry name" value="ZN(II)2CYS6 TRANSCRIPTION FACTOR (EUROFUNG)"/>
    <property type="match status" value="1"/>
</dbReference>
<evidence type="ECO:0000313" key="3">
    <source>
        <dbReference type="EMBL" id="KAK1759324.1"/>
    </source>
</evidence>
<feature type="region of interest" description="Disordered" evidence="2">
    <location>
        <begin position="76"/>
        <end position="105"/>
    </location>
</feature>
<reference evidence="3" key="1">
    <citation type="submission" date="2023-06" db="EMBL/GenBank/DDBJ databases">
        <title>Genome-scale phylogeny and comparative genomics of the fungal order Sordariales.</title>
        <authorList>
            <consortium name="Lawrence Berkeley National Laboratory"/>
            <person name="Hensen N."/>
            <person name="Bonometti L."/>
            <person name="Westerberg I."/>
            <person name="Brannstrom I.O."/>
            <person name="Guillou S."/>
            <person name="Cros-Aarteil S."/>
            <person name="Calhoun S."/>
            <person name="Haridas S."/>
            <person name="Kuo A."/>
            <person name="Mondo S."/>
            <person name="Pangilinan J."/>
            <person name="Riley R."/>
            <person name="Labutti K."/>
            <person name="Andreopoulos B."/>
            <person name="Lipzen A."/>
            <person name="Chen C."/>
            <person name="Yanf M."/>
            <person name="Daum C."/>
            <person name="Ng V."/>
            <person name="Clum A."/>
            <person name="Steindorff A."/>
            <person name="Ohm R."/>
            <person name="Martin F."/>
            <person name="Silar P."/>
            <person name="Natvig D."/>
            <person name="Lalanne C."/>
            <person name="Gautier V."/>
            <person name="Ament-Velasquez S.L."/>
            <person name="Kruys A."/>
            <person name="Hutchinson M.I."/>
            <person name="Powell A.J."/>
            <person name="Barry K."/>
            <person name="Miller A.N."/>
            <person name="Grigoriev I.V."/>
            <person name="Debuchy R."/>
            <person name="Gladieux P."/>
            <person name="Thoren M.H."/>
            <person name="Johannesson H."/>
        </authorList>
    </citation>
    <scope>NUCLEOTIDE SEQUENCE</scope>
    <source>
        <strain evidence="3">PSN4</strain>
    </source>
</reference>
<name>A0AAJ0BJC5_9PEZI</name>
<protein>
    <recommendedName>
        <fullName evidence="5">Zn(2)-C6 fungal-type domain-containing protein</fullName>
    </recommendedName>
</protein>
<gene>
    <name evidence="3" type="ORF">QBC47DRAFT_371615</name>
</gene>
<dbReference type="EMBL" id="MU839828">
    <property type="protein sequence ID" value="KAK1759324.1"/>
    <property type="molecule type" value="Genomic_DNA"/>
</dbReference>
<dbReference type="InterPro" id="IPR052973">
    <property type="entry name" value="Fungal_sec-metab_reg_TF"/>
</dbReference>
<organism evidence="3 4">
    <name type="scientific">Echria macrotheca</name>
    <dbReference type="NCBI Taxonomy" id="438768"/>
    <lineage>
        <taxon>Eukaryota</taxon>
        <taxon>Fungi</taxon>
        <taxon>Dikarya</taxon>
        <taxon>Ascomycota</taxon>
        <taxon>Pezizomycotina</taxon>
        <taxon>Sordariomycetes</taxon>
        <taxon>Sordariomycetidae</taxon>
        <taxon>Sordariales</taxon>
        <taxon>Schizotheciaceae</taxon>
        <taxon>Echria</taxon>
    </lineage>
</organism>
<sequence length="747" mass="82242">MGRRPNALILQYFERGPKLQDQSNRYPHTCKACGEHFPRGRLDTLTSHLTKKCPAISETDRVNALLTLSGMTAATQRIQGQQSPQPQHPPESLEQPNGSSPEISMVDNSWTALGILAEVSKRIDQNEKIDGGQAQTGVPPSLSAPGGPSSDPLGFEHAEVHQHGQLENQDNHDTADTKAEPGVAEDGGSTLTTEEHLQAALRAEAEMEASNLSVAAAATARLHPLLDPQLLGAEAEAAAEAATAAVNTSLAEATAATTETANIMDIPADPAGSNTAVTSSVPHSPVEQQPVPLPPTSTAQPWGEITYAAEAFQPALVSEATAQSPARMARGGFRLEANGAKSRHSRQRFTPERREQVKDVRKIGACIRCRILRKTCSKGDPCDTCRRVLSPRIWRSGCIRTRFTDQLDIYSASVQIVLAQGQVNTLKQTMTLGDHGIMVDVCHFPDLPSRLRLQVLQRDDVPPGEPESPPAPFTDLSRHPIVMLDSDKHEIVPKLEDYMREILYELINREPSHFVQATLQMALEIARNTNDELLRKALDLWGYVEMLARDRQLTIRIDKSASNEPPEFITEAEGSNEPAYGTICLQLAAAVERRAGLTSKALLTSMQRVLQDSKVKIDFNMYLTTLILLHCVEKSTWGFRAWEQPNLRPVWPLPKEPSTFTQQGSVIADLLRMLLGIRKALPRTARRESDGKLITEESEPFVRGYFEAIDLDFDQVKAKQEKPEFSPTDPKSFEFLFCATLLLPSTD</sequence>
<accession>A0AAJ0BJC5</accession>
<keyword evidence="1" id="KW-0539">Nucleus</keyword>
<dbReference type="CDD" id="cd00067">
    <property type="entry name" value="GAL4"/>
    <property type="match status" value="1"/>
</dbReference>
<dbReference type="GO" id="GO:0000981">
    <property type="term" value="F:DNA-binding transcription factor activity, RNA polymerase II-specific"/>
    <property type="evidence" value="ECO:0007669"/>
    <property type="project" value="InterPro"/>
</dbReference>
<keyword evidence="4" id="KW-1185">Reference proteome</keyword>
<dbReference type="PANTHER" id="PTHR35392">
    <property type="entry name" value="ZN(II)2CYS6 TRANSCRIPTION FACTOR (EUROFUNG)-RELATED-RELATED"/>
    <property type="match status" value="1"/>
</dbReference>
<feature type="region of interest" description="Disordered" evidence="2">
    <location>
        <begin position="268"/>
        <end position="293"/>
    </location>
</feature>
<dbReference type="InterPro" id="IPR001138">
    <property type="entry name" value="Zn2Cys6_DnaBD"/>
</dbReference>
<evidence type="ECO:0000256" key="1">
    <source>
        <dbReference type="ARBA" id="ARBA00023242"/>
    </source>
</evidence>
<comment type="caution">
    <text evidence="3">The sequence shown here is derived from an EMBL/GenBank/DDBJ whole genome shotgun (WGS) entry which is preliminary data.</text>
</comment>
<feature type="compositionally biased region" description="Polar residues" evidence="2">
    <location>
        <begin position="272"/>
        <end position="282"/>
    </location>
</feature>
<evidence type="ECO:0000313" key="4">
    <source>
        <dbReference type="Proteomes" id="UP001239445"/>
    </source>
</evidence>
<dbReference type="AlphaFoldDB" id="A0AAJ0BJC5"/>
<evidence type="ECO:0008006" key="5">
    <source>
        <dbReference type="Google" id="ProtNLM"/>
    </source>
</evidence>
<feature type="compositionally biased region" description="Low complexity" evidence="2">
    <location>
        <begin position="81"/>
        <end position="96"/>
    </location>
</feature>